<sequence>MEWSIKHAAEVIENYVALSPQMSDEIGDKLARLRGALGTKL</sequence>
<dbReference type="AlphaFoldDB" id="A0A3P5XQ19"/>
<evidence type="ECO:0000313" key="2">
    <source>
        <dbReference type="Proteomes" id="UP000277498"/>
    </source>
</evidence>
<dbReference type="Proteomes" id="UP000277498">
    <property type="component" value="Unassembled WGS sequence"/>
</dbReference>
<name>A0A3P5XQ19_9RHOB</name>
<dbReference type="EMBL" id="UXAW01000097">
    <property type="protein sequence ID" value="VDC32941.1"/>
    <property type="molecule type" value="Genomic_DNA"/>
</dbReference>
<accession>A0A3P5XQ19</accession>
<evidence type="ECO:0000313" key="1">
    <source>
        <dbReference type="EMBL" id="VDC32941.1"/>
    </source>
</evidence>
<proteinExistence type="predicted"/>
<gene>
    <name evidence="1" type="ORF">XINFAN_03493</name>
</gene>
<protein>
    <submittedName>
        <fullName evidence="1">Uncharacterized protein</fullName>
    </submittedName>
</protein>
<keyword evidence="2" id="KW-1185">Reference proteome</keyword>
<reference evidence="1 2" key="1">
    <citation type="submission" date="2018-11" db="EMBL/GenBank/DDBJ databases">
        <authorList>
            <person name="Criscuolo A."/>
        </authorList>
    </citation>
    <scope>NUCLEOTIDE SEQUENCE [LARGE SCALE GENOMIC DNA]</scope>
    <source>
        <strain evidence="1">ACIP111625</strain>
    </source>
</reference>
<organism evidence="1 2">
    <name type="scientific">Pseudogemmobacter humi</name>
    <dbReference type="NCBI Taxonomy" id="2483812"/>
    <lineage>
        <taxon>Bacteria</taxon>
        <taxon>Pseudomonadati</taxon>
        <taxon>Pseudomonadota</taxon>
        <taxon>Alphaproteobacteria</taxon>
        <taxon>Rhodobacterales</taxon>
        <taxon>Paracoccaceae</taxon>
        <taxon>Pseudogemmobacter</taxon>
    </lineage>
</organism>